<keyword evidence="4" id="KW-1185">Reference proteome</keyword>
<gene>
    <name evidence="3" type="primary">pilH</name>
    <name evidence="3" type="ORF">ICHIAU1_06820</name>
</gene>
<dbReference type="EMBL" id="AP022345">
    <property type="protein sequence ID" value="BBU68399.1"/>
    <property type="molecule type" value="Genomic_DNA"/>
</dbReference>
<dbReference type="InterPro" id="IPR001789">
    <property type="entry name" value="Sig_transdc_resp-reg_receiver"/>
</dbReference>
<dbReference type="Pfam" id="PF00072">
    <property type="entry name" value="Response_reg"/>
    <property type="match status" value="1"/>
</dbReference>
<name>A0A679IDN1_9RHOO</name>
<dbReference type="PANTHER" id="PTHR44591:SF20">
    <property type="entry name" value="PROTEIN PILH"/>
    <property type="match status" value="1"/>
</dbReference>
<keyword evidence="1" id="KW-0597">Phosphoprotein</keyword>
<sequence length="122" mass="13271">MTIQTILVVEPSPIERAQLSSILTTAGYTVTVAGDGEEAVEIARREGPDLILMEVVMPGLNGYQATRALTRSEDESLARIPVILISAKGQDTDKVWGLRQGAIDYLVKPVTEHELLTRIADI</sequence>
<reference evidence="4" key="1">
    <citation type="submission" date="2020-01" db="EMBL/GenBank/DDBJ databases">
        <title>Phosphoaccumulans saitamaens gen. nov., sp. nov., a polyphosphate accumulating bacterium isolated from surface river water.</title>
        <authorList>
            <person name="Watanabe K."/>
            <person name="Suda W."/>
        </authorList>
    </citation>
    <scope>NUCLEOTIDE SEQUENCE [LARGE SCALE GENOMIC DNA]</scope>
    <source>
        <strain evidence="4">ICHIAU1</strain>
    </source>
</reference>
<dbReference type="PROSITE" id="PS50110">
    <property type="entry name" value="RESPONSE_REGULATORY"/>
    <property type="match status" value="1"/>
</dbReference>
<dbReference type="RefSeq" id="WP_162050810.1">
    <property type="nucleotide sequence ID" value="NZ_AP019011.1"/>
</dbReference>
<evidence type="ECO:0000256" key="1">
    <source>
        <dbReference type="ARBA" id="ARBA00022553"/>
    </source>
</evidence>
<dbReference type="Proteomes" id="UP000463961">
    <property type="component" value="Chromosome"/>
</dbReference>
<organism evidence="3 4">
    <name type="scientific">Fluviibacter phosphoraccumulans</name>
    <dbReference type="NCBI Taxonomy" id="1751046"/>
    <lineage>
        <taxon>Bacteria</taxon>
        <taxon>Pseudomonadati</taxon>
        <taxon>Pseudomonadota</taxon>
        <taxon>Betaproteobacteria</taxon>
        <taxon>Rhodocyclales</taxon>
        <taxon>Fluviibacteraceae</taxon>
        <taxon>Fluviibacter</taxon>
    </lineage>
</organism>
<evidence type="ECO:0000313" key="3">
    <source>
        <dbReference type="EMBL" id="BBU68399.1"/>
    </source>
</evidence>
<dbReference type="PANTHER" id="PTHR44591">
    <property type="entry name" value="STRESS RESPONSE REGULATOR PROTEIN 1"/>
    <property type="match status" value="1"/>
</dbReference>
<dbReference type="SMART" id="SM00448">
    <property type="entry name" value="REC"/>
    <property type="match status" value="1"/>
</dbReference>
<proteinExistence type="predicted"/>
<dbReference type="InterPro" id="IPR011006">
    <property type="entry name" value="CheY-like_superfamily"/>
</dbReference>
<dbReference type="Gene3D" id="3.40.50.2300">
    <property type="match status" value="1"/>
</dbReference>
<evidence type="ECO:0000313" key="4">
    <source>
        <dbReference type="Proteomes" id="UP000463961"/>
    </source>
</evidence>
<evidence type="ECO:0000256" key="2">
    <source>
        <dbReference type="PROSITE-ProRule" id="PRU00169"/>
    </source>
</evidence>
<dbReference type="OrthoDB" id="9801101at2"/>
<comment type="caution">
    <text evidence="2">Lacks conserved residue(s) required for the propagation of feature annotation.</text>
</comment>
<dbReference type="AlphaFoldDB" id="A0A679IDN1"/>
<accession>A0A679IDN1</accession>
<dbReference type="SUPFAM" id="SSF52172">
    <property type="entry name" value="CheY-like"/>
    <property type="match status" value="1"/>
</dbReference>
<protein>
    <submittedName>
        <fullName evidence="3">Response regulator</fullName>
    </submittedName>
</protein>
<dbReference type="GO" id="GO:0000160">
    <property type="term" value="P:phosphorelay signal transduction system"/>
    <property type="evidence" value="ECO:0007669"/>
    <property type="project" value="InterPro"/>
</dbReference>
<dbReference type="InterPro" id="IPR050595">
    <property type="entry name" value="Bact_response_regulator"/>
</dbReference>